<dbReference type="OMA" id="NELHHHK"/>
<evidence type="ECO:0000256" key="4">
    <source>
        <dbReference type="ARBA" id="ARBA00023012"/>
    </source>
</evidence>
<dbReference type="GO" id="GO:0003677">
    <property type="term" value="F:DNA binding"/>
    <property type="evidence" value="ECO:0007669"/>
    <property type="project" value="UniProtKB-KW"/>
</dbReference>
<evidence type="ECO:0000313" key="14">
    <source>
        <dbReference type="EMBL" id="ONK63305.1"/>
    </source>
</evidence>
<dbReference type="FunFam" id="3.40.50.2300:FF:000408">
    <property type="entry name" value="Two-component response regulator"/>
    <property type="match status" value="1"/>
</dbReference>
<dbReference type="PANTHER" id="PTHR43874">
    <property type="entry name" value="TWO-COMPONENT RESPONSE REGULATOR"/>
    <property type="match status" value="1"/>
</dbReference>
<dbReference type="PANTHER" id="PTHR43874:SF67">
    <property type="entry name" value="TWO-COMPONENT RESPONSE REGULATOR ARR2"/>
    <property type="match status" value="1"/>
</dbReference>
<feature type="domain" description="Response regulatory" evidence="13">
    <location>
        <begin position="20"/>
        <end position="135"/>
    </location>
</feature>
<comment type="subcellular location">
    <subcellularLocation>
        <location evidence="1 10">Nucleus</location>
    </subcellularLocation>
</comment>
<dbReference type="PIRSF" id="PIRSF036392">
    <property type="entry name" value="RR_ARR_type-B"/>
    <property type="match status" value="1"/>
</dbReference>
<evidence type="ECO:0000256" key="6">
    <source>
        <dbReference type="ARBA" id="ARBA00023125"/>
    </source>
</evidence>
<dbReference type="GO" id="GO:0000160">
    <property type="term" value="P:phosphorelay signal transduction system"/>
    <property type="evidence" value="ECO:0007669"/>
    <property type="project" value="UniProtKB-KW"/>
</dbReference>
<keyword evidence="5 10" id="KW-0805">Transcription regulation</keyword>
<feature type="modified residue" description="4-aspartylphosphate" evidence="11">
    <location>
        <position position="71"/>
    </location>
</feature>
<gene>
    <name evidence="14" type="ORF">A4U43_C07F13600</name>
</gene>
<evidence type="ECO:0000256" key="8">
    <source>
        <dbReference type="ARBA" id="ARBA00023163"/>
    </source>
</evidence>
<dbReference type="InterPro" id="IPR011006">
    <property type="entry name" value="CheY-like_superfamily"/>
</dbReference>
<dbReference type="InterPro" id="IPR009057">
    <property type="entry name" value="Homeodomain-like_sf"/>
</dbReference>
<organism evidence="14 15">
    <name type="scientific">Asparagus officinalis</name>
    <name type="common">Garden asparagus</name>
    <dbReference type="NCBI Taxonomy" id="4686"/>
    <lineage>
        <taxon>Eukaryota</taxon>
        <taxon>Viridiplantae</taxon>
        <taxon>Streptophyta</taxon>
        <taxon>Embryophyta</taxon>
        <taxon>Tracheophyta</taxon>
        <taxon>Spermatophyta</taxon>
        <taxon>Magnoliopsida</taxon>
        <taxon>Liliopsida</taxon>
        <taxon>Asparagales</taxon>
        <taxon>Asparagaceae</taxon>
        <taxon>Asparagoideae</taxon>
        <taxon>Asparagus</taxon>
    </lineage>
</organism>
<dbReference type="NCBIfam" id="TIGR01557">
    <property type="entry name" value="myb_SHAQKYF"/>
    <property type="match status" value="1"/>
</dbReference>
<dbReference type="FunFam" id="1.10.10.60:FF:000007">
    <property type="entry name" value="Two-component response regulator"/>
    <property type="match status" value="1"/>
</dbReference>
<keyword evidence="7 10" id="KW-0010">Activator</keyword>
<sequence>MSSQPSAGGGPHARFPAGLRVLVVDDDATCLRIVEHMLKRCDYCVTTCSRAVEALRILRENKRGFDIVLSDVYMPDMDGFKLLEHIGLEMDLPVIMMSADDGKDVVLKGVTHGAVDYLLKPVSMEALKNIWQHVIRKRRNESKELENSGSLDDSDKQKKYSDNGDSGSLGIEENWKVVKRKKEGEEEDEFEEREDASSLKKQRVVWSVDLHQQFVAAVNQLGLEKAVPKKILELMNNPALTRENVASHLQKYRLYLKRVSGPQHQGRADSAFSSASDSSFSSVPSLDVVDLQALAASGQLTPLAIMALNSGPRSFFNSNAPFVNSSKMQPAMMHRVNNNQMGLLYGPSASMDSRQMVQAQQIYRAYQNTGHQVSEGAQGLLKLPSPERTSSSFSSGLISAGSSNSFVAQMNPQRQQISLPQHQEQMQIGVQQPSRGQFLNRVVVEHDSKISSTLGQQMVSNGVSNNFLVRSGAIINGRPPLQVNYMNMPPYAVPRALYSNVQNPHVSGTVNSSVIANTFTGMKQEAITIAQRGVEQIDSINSLKEVKDIVPNYDMFSDFNQSKNQEWKLQNLNLSYESSKQVGTQLSSIDYGFSISAQRDGNGIMKEGVPRNTCAMTKEVYSMTQTAIEHEKVEFVPQESLFAAADDNYDLESIFGRQPDTNGHVEFNF</sequence>
<evidence type="ECO:0000256" key="12">
    <source>
        <dbReference type="SAM" id="MobiDB-lite"/>
    </source>
</evidence>
<evidence type="ECO:0000256" key="1">
    <source>
        <dbReference type="ARBA" id="ARBA00004123"/>
    </source>
</evidence>
<keyword evidence="6 10" id="KW-0238">DNA-binding</keyword>
<dbReference type="GO" id="GO:0005634">
    <property type="term" value="C:nucleus"/>
    <property type="evidence" value="ECO:0007669"/>
    <property type="project" value="UniProtKB-SubCell"/>
</dbReference>
<evidence type="ECO:0000256" key="9">
    <source>
        <dbReference type="ARBA" id="ARBA00023242"/>
    </source>
</evidence>
<keyword evidence="3 11" id="KW-0597">Phosphoprotein</keyword>
<dbReference type="InterPro" id="IPR045279">
    <property type="entry name" value="ARR-like"/>
</dbReference>
<dbReference type="SUPFAM" id="SSF52172">
    <property type="entry name" value="CheY-like"/>
    <property type="match status" value="1"/>
</dbReference>
<proteinExistence type="inferred from homology"/>
<evidence type="ECO:0000256" key="3">
    <source>
        <dbReference type="ARBA" id="ARBA00022553"/>
    </source>
</evidence>
<dbReference type="CDD" id="cd17584">
    <property type="entry name" value="REC_typeB_ARR-like"/>
    <property type="match status" value="1"/>
</dbReference>
<dbReference type="GO" id="GO:0009736">
    <property type="term" value="P:cytokinin-activated signaling pathway"/>
    <property type="evidence" value="ECO:0007669"/>
    <property type="project" value="InterPro"/>
</dbReference>
<keyword evidence="4 10" id="KW-0902">Two-component regulatory system</keyword>
<dbReference type="SMART" id="SM00448">
    <property type="entry name" value="REC"/>
    <property type="match status" value="1"/>
</dbReference>
<evidence type="ECO:0000256" key="10">
    <source>
        <dbReference type="PIRNR" id="PIRNR036392"/>
    </source>
</evidence>
<dbReference type="Gene3D" id="3.40.50.2300">
    <property type="match status" value="1"/>
</dbReference>
<name>A0A5P1EBP9_ASPOF</name>
<accession>A0A5P1EBP9</accession>
<dbReference type="EMBL" id="CM007387">
    <property type="protein sequence ID" value="ONK63305.1"/>
    <property type="molecule type" value="Genomic_DNA"/>
</dbReference>
<keyword evidence="9 10" id="KW-0539">Nucleus</keyword>
<dbReference type="OrthoDB" id="60033at2759"/>
<protein>
    <recommendedName>
        <fullName evidence="10">Two-component response regulator</fullName>
    </recommendedName>
</protein>
<dbReference type="InterPro" id="IPR001005">
    <property type="entry name" value="SANT/Myb"/>
</dbReference>
<evidence type="ECO:0000256" key="7">
    <source>
        <dbReference type="ARBA" id="ARBA00023159"/>
    </source>
</evidence>
<feature type="region of interest" description="Disordered" evidence="12">
    <location>
        <begin position="142"/>
        <end position="169"/>
    </location>
</feature>
<dbReference type="InterPro" id="IPR006447">
    <property type="entry name" value="Myb_dom_plants"/>
</dbReference>
<evidence type="ECO:0000313" key="15">
    <source>
        <dbReference type="Proteomes" id="UP000243459"/>
    </source>
</evidence>
<evidence type="ECO:0000256" key="5">
    <source>
        <dbReference type="ARBA" id="ARBA00023015"/>
    </source>
</evidence>
<dbReference type="Proteomes" id="UP000243459">
    <property type="component" value="Chromosome 7"/>
</dbReference>
<dbReference type="PROSITE" id="PS50110">
    <property type="entry name" value="RESPONSE_REGULATORY"/>
    <property type="match status" value="1"/>
</dbReference>
<dbReference type="SUPFAM" id="SSF46689">
    <property type="entry name" value="Homeodomain-like"/>
    <property type="match status" value="1"/>
</dbReference>
<dbReference type="InterPro" id="IPR017053">
    <property type="entry name" value="Response_reg_B-typ_pln"/>
</dbReference>
<reference evidence="15" key="1">
    <citation type="journal article" date="2017" name="Nat. Commun.">
        <title>The asparagus genome sheds light on the origin and evolution of a young Y chromosome.</title>
        <authorList>
            <person name="Harkess A."/>
            <person name="Zhou J."/>
            <person name="Xu C."/>
            <person name="Bowers J.E."/>
            <person name="Van der Hulst R."/>
            <person name="Ayyampalayam S."/>
            <person name="Mercati F."/>
            <person name="Riccardi P."/>
            <person name="McKain M.R."/>
            <person name="Kakrana A."/>
            <person name="Tang H."/>
            <person name="Ray J."/>
            <person name="Groenendijk J."/>
            <person name="Arikit S."/>
            <person name="Mathioni S.M."/>
            <person name="Nakano M."/>
            <person name="Shan H."/>
            <person name="Telgmann-Rauber A."/>
            <person name="Kanno A."/>
            <person name="Yue Z."/>
            <person name="Chen H."/>
            <person name="Li W."/>
            <person name="Chen Y."/>
            <person name="Xu X."/>
            <person name="Zhang Y."/>
            <person name="Luo S."/>
            <person name="Chen H."/>
            <person name="Gao J."/>
            <person name="Mao Z."/>
            <person name="Pires J.C."/>
            <person name="Luo M."/>
            <person name="Kudrna D."/>
            <person name="Wing R.A."/>
            <person name="Meyers B.C."/>
            <person name="Yi K."/>
            <person name="Kong H."/>
            <person name="Lavrijsen P."/>
            <person name="Sunseri F."/>
            <person name="Falavigna A."/>
            <person name="Ye Y."/>
            <person name="Leebens-Mack J.H."/>
            <person name="Chen G."/>
        </authorList>
    </citation>
    <scope>NUCLEOTIDE SEQUENCE [LARGE SCALE GENOMIC DNA]</scope>
    <source>
        <strain evidence="15">cv. DH0086</strain>
    </source>
</reference>
<dbReference type="GO" id="GO:0003700">
    <property type="term" value="F:DNA-binding transcription factor activity"/>
    <property type="evidence" value="ECO:0007669"/>
    <property type="project" value="UniProtKB-UniRule"/>
</dbReference>
<dbReference type="Gramene" id="ONK63305">
    <property type="protein sequence ID" value="ONK63305"/>
    <property type="gene ID" value="A4U43_C07F13600"/>
</dbReference>
<keyword evidence="15" id="KW-1185">Reference proteome</keyword>
<comment type="function">
    <text evidence="10">Transcriptional activator that binds specific DNA sequence.</text>
</comment>
<dbReference type="Pfam" id="PF00249">
    <property type="entry name" value="Myb_DNA-binding"/>
    <property type="match status" value="1"/>
</dbReference>
<feature type="compositionally biased region" description="Basic and acidic residues" evidence="12">
    <location>
        <begin position="153"/>
        <end position="162"/>
    </location>
</feature>
<comment type="similarity">
    <text evidence="2">Belongs to the ARR family. Type-B subfamily.</text>
</comment>
<dbReference type="Gene3D" id="1.10.10.60">
    <property type="entry name" value="Homeodomain-like"/>
    <property type="match status" value="1"/>
</dbReference>
<dbReference type="AlphaFoldDB" id="A0A5P1EBP9"/>
<keyword evidence="8 10" id="KW-0804">Transcription</keyword>
<evidence type="ECO:0000256" key="2">
    <source>
        <dbReference type="ARBA" id="ARBA00006015"/>
    </source>
</evidence>
<evidence type="ECO:0000256" key="11">
    <source>
        <dbReference type="PROSITE-ProRule" id="PRU00169"/>
    </source>
</evidence>
<dbReference type="Pfam" id="PF00072">
    <property type="entry name" value="Response_reg"/>
    <property type="match status" value="1"/>
</dbReference>
<evidence type="ECO:0000259" key="13">
    <source>
        <dbReference type="PROSITE" id="PS50110"/>
    </source>
</evidence>
<dbReference type="InterPro" id="IPR001789">
    <property type="entry name" value="Sig_transdc_resp-reg_receiver"/>
</dbReference>